<dbReference type="Proteomes" id="UP001642409">
    <property type="component" value="Unassembled WGS sequence"/>
</dbReference>
<comment type="caution">
    <text evidence="1">The sequence shown here is derived from an EMBL/GenBank/DDBJ whole genome shotgun (WGS) entry which is preliminary data.</text>
</comment>
<dbReference type="AlphaFoldDB" id="A0AA86Q3B2"/>
<proteinExistence type="predicted"/>
<name>A0AA86Q3B2_9EUKA</name>
<evidence type="ECO:0000313" key="1">
    <source>
        <dbReference type="EMBL" id="CAI9949791.1"/>
    </source>
</evidence>
<protein>
    <submittedName>
        <fullName evidence="2">Hypothetical_protein</fullName>
    </submittedName>
</protein>
<dbReference type="EMBL" id="CATOUU010000804">
    <property type="protein sequence ID" value="CAI9949791.1"/>
    <property type="molecule type" value="Genomic_DNA"/>
</dbReference>
<reference evidence="2 3" key="2">
    <citation type="submission" date="2024-07" db="EMBL/GenBank/DDBJ databases">
        <authorList>
            <person name="Akdeniz Z."/>
        </authorList>
    </citation>
    <scope>NUCLEOTIDE SEQUENCE [LARGE SCALE GENOMIC DNA]</scope>
</reference>
<dbReference type="EMBL" id="CAXDID020000355">
    <property type="protein sequence ID" value="CAL6081732.1"/>
    <property type="molecule type" value="Genomic_DNA"/>
</dbReference>
<gene>
    <name evidence="1" type="ORF">HINF_LOCUS37436</name>
    <name evidence="2" type="ORF">HINF_LOCUS60524</name>
</gene>
<evidence type="ECO:0000313" key="2">
    <source>
        <dbReference type="EMBL" id="CAL6081732.1"/>
    </source>
</evidence>
<organism evidence="1">
    <name type="scientific">Hexamita inflata</name>
    <dbReference type="NCBI Taxonomy" id="28002"/>
    <lineage>
        <taxon>Eukaryota</taxon>
        <taxon>Metamonada</taxon>
        <taxon>Diplomonadida</taxon>
        <taxon>Hexamitidae</taxon>
        <taxon>Hexamitinae</taxon>
        <taxon>Hexamita</taxon>
    </lineage>
</organism>
<sequence>MNHQEILQQLVRLRSLLQELDYIEQKISNNSNNTDEPSVSSAQPVYKLKSVGSISSFQKKQMFANACMWSLQSLNKTVQINDHKQLCNVIDQYVTSKNQHSFWINVQTMIPEKSATQLREYYQKSFSKVKYEAKISEEDKNTLKQLSILMKGSKPAEVVSHFLKQCNNCNKYLKRTLVMFVVYIRK</sequence>
<evidence type="ECO:0000313" key="3">
    <source>
        <dbReference type="Proteomes" id="UP001642409"/>
    </source>
</evidence>
<accession>A0AA86Q3B2</accession>
<reference evidence="1" key="1">
    <citation type="submission" date="2023-06" db="EMBL/GenBank/DDBJ databases">
        <authorList>
            <person name="Kurt Z."/>
        </authorList>
    </citation>
    <scope>NUCLEOTIDE SEQUENCE</scope>
</reference>
<keyword evidence="3" id="KW-1185">Reference proteome</keyword>